<feature type="domain" description="Lipoyl-binding" evidence="4">
    <location>
        <begin position="33"/>
        <end position="109"/>
    </location>
</feature>
<dbReference type="OrthoDB" id="202158at2759"/>
<dbReference type="EMBL" id="CAEFZW010000006">
    <property type="protein sequence ID" value="CAB4255274.1"/>
    <property type="molecule type" value="Genomic_DNA"/>
</dbReference>
<dbReference type="GeneID" id="64858315"/>
<accession>A0A8H2VGL0</accession>
<evidence type="ECO:0000313" key="7">
    <source>
        <dbReference type="Proteomes" id="UP000644660"/>
    </source>
</evidence>
<dbReference type="PROSITE" id="PS50968">
    <property type="entry name" value="BIOTINYL_LIPOYL"/>
    <property type="match status" value="1"/>
</dbReference>
<organism evidence="6 7">
    <name type="scientific">Maudiozyma barnettii</name>
    <dbReference type="NCBI Taxonomy" id="61262"/>
    <lineage>
        <taxon>Eukaryota</taxon>
        <taxon>Fungi</taxon>
        <taxon>Dikarya</taxon>
        <taxon>Ascomycota</taxon>
        <taxon>Saccharomycotina</taxon>
        <taxon>Saccharomycetes</taxon>
        <taxon>Saccharomycetales</taxon>
        <taxon>Saccharomycetaceae</taxon>
        <taxon>Maudiozyma</taxon>
    </lineage>
</organism>
<comment type="caution">
    <text evidence="6">The sequence shown here is derived from an EMBL/GenBank/DDBJ whole genome shotgun (WGS) entry which is preliminary data.</text>
</comment>
<evidence type="ECO:0000256" key="3">
    <source>
        <dbReference type="ARBA" id="ARBA00065810"/>
    </source>
</evidence>
<dbReference type="PROSITE" id="PS51826">
    <property type="entry name" value="PSBD"/>
    <property type="match status" value="1"/>
</dbReference>
<dbReference type="Gene3D" id="4.10.320.10">
    <property type="entry name" value="E3-binding domain"/>
    <property type="match status" value="1"/>
</dbReference>
<dbReference type="GO" id="GO:0045254">
    <property type="term" value="C:pyruvate dehydrogenase complex"/>
    <property type="evidence" value="ECO:0007669"/>
    <property type="project" value="InterPro"/>
</dbReference>
<comment type="similarity">
    <text evidence="1">Belongs to the 2-oxoacid dehydrogenase family.</text>
</comment>
<evidence type="ECO:0000259" key="4">
    <source>
        <dbReference type="PROSITE" id="PS50968"/>
    </source>
</evidence>
<dbReference type="Pfam" id="PF00364">
    <property type="entry name" value="Biotin_lipoyl"/>
    <property type="match status" value="1"/>
</dbReference>
<feature type="domain" description="Peripheral subunit-binding (PSBD)" evidence="5">
    <location>
        <begin position="163"/>
        <end position="204"/>
    </location>
</feature>
<proteinExistence type="inferred from homology"/>
<comment type="subunit">
    <text evidence="3">Eukaryotic pyruvate dehydrogenase (PDH) complexes are organized as a core consisting of the oligomeric dihydrolipoamide acetyl-transferase (E2), around which are arranged multiple copies of pyruvate dehydrogenase (E1), dihydrolipoamide dehydrogenase (E3) and protein X (E3BP) bound by non-covalent bonds.</text>
</comment>
<dbReference type="SUPFAM" id="SSF51230">
    <property type="entry name" value="Single hybrid motif"/>
    <property type="match status" value="1"/>
</dbReference>
<dbReference type="GO" id="GO:0004742">
    <property type="term" value="F:dihydrolipoyllysine-residue acetyltransferase activity"/>
    <property type="evidence" value="ECO:0007669"/>
    <property type="project" value="TreeGrafter"/>
</dbReference>
<dbReference type="Proteomes" id="UP000644660">
    <property type="component" value="Unassembled WGS sequence"/>
</dbReference>
<gene>
    <name evidence="6" type="ORF">KABA2_06S01738</name>
</gene>
<keyword evidence="7" id="KW-1185">Reference proteome</keyword>
<dbReference type="FunFam" id="2.40.50.100:FF:000010">
    <property type="entry name" value="Acetyltransferase component of pyruvate dehydrogenase complex"/>
    <property type="match status" value="1"/>
</dbReference>
<dbReference type="PANTHER" id="PTHR23151:SF82">
    <property type="entry name" value="PYRUVATE DEHYDROGENASE COMPLEX PROTEIN X COMPONENT, MITOCHONDRIAL"/>
    <property type="match status" value="1"/>
</dbReference>
<dbReference type="InterPro" id="IPR045257">
    <property type="entry name" value="E2/Pdx1"/>
</dbReference>
<evidence type="ECO:0000259" key="5">
    <source>
        <dbReference type="PROSITE" id="PS51826"/>
    </source>
</evidence>
<dbReference type="AlphaFoldDB" id="A0A8H2VGL0"/>
<dbReference type="InterPro" id="IPR036625">
    <property type="entry name" value="E3-bd_dom_sf"/>
</dbReference>
<sequence>MLRANISRLGRRVSLWRSIPCKGFHSQGSQLAVKPYMMPAMSPTMEMGGIVDWKVKAGQEYAAGDVLLEIETDKAQIDVEALDDGKLVKILKQNGEKDIAVGTSIAIIADVDDDVSAVDIDSLVAGTKKKTISKKEEPAITKETKVASTVNGTTQYVANKEQTLLPSVSMLLTENGISKEDALKSIPATGLHGTLLKGDILSHIGKIPKDSSVAIEEYINKSRHLDLTGIEKKILTAAQTNDTNTTTVAEKKPQTVKKPTHVPDVVLKQDIMMEVPSDVSYDHLYSSVKIFLQEAYQYAHLGDLVGNQSEHYDPIFEELITVEPRASRFGYKFSLVSMDNGNRKMTSQTNDIFDILTSTKKQNISSMEEINGDQSINYLLNLDVTVNGNFSDSKTKANTFLAYVRDLQDVQG</sequence>
<reference evidence="6 7" key="1">
    <citation type="submission" date="2020-05" db="EMBL/GenBank/DDBJ databases">
        <authorList>
            <person name="Casaregola S."/>
            <person name="Devillers H."/>
            <person name="Grondin C."/>
        </authorList>
    </citation>
    <scope>NUCLEOTIDE SEQUENCE [LARGE SCALE GENOMIC DNA]</scope>
    <source>
        <strain evidence="6 7">CLIB 1767</strain>
    </source>
</reference>
<dbReference type="InterPro" id="IPR011053">
    <property type="entry name" value="Single_hybrid_motif"/>
</dbReference>
<dbReference type="Gene3D" id="2.40.50.100">
    <property type="match status" value="1"/>
</dbReference>
<protein>
    <submittedName>
        <fullName evidence="6">Similar to Saccharomyces cerevisiae YGR193C PDX1 Dihydrolipoamide dehydrogenase (E3)-binding protein (E3BP) of the mitochondrial pyruvate dehydrogenase (PDH) complex</fullName>
    </submittedName>
</protein>
<evidence type="ECO:0000256" key="2">
    <source>
        <dbReference type="ARBA" id="ARBA00022823"/>
    </source>
</evidence>
<dbReference type="InterPro" id="IPR004167">
    <property type="entry name" value="PSBD"/>
</dbReference>
<dbReference type="CDD" id="cd06849">
    <property type="entry name" value="lipoyl_domain"/>
    <property type="match status" value="1"/>
</dbReference>
<name>A0A8H2VGL0_9SACH</name>
<keyword evidence="6" id="KW-0670">Pyruvate</keyword>
<evidence type="ECO:0000313" key="6">
    <source>
        <dbReference type="EMBL" id="CAB4255274.1"/>
    </source>
</evidence>
<dbReference type="RefSeq" id="XP_041407118.1">
    <property type="nucleotide sequence ID" value="XM_041551184.1"/>
</dbReference>
<dbReference type="InterPro" id="IPR000089">
    <property type="entry name" value="Biotin_lipoyl"/>
</dbReference>
<dbReference type="GO" id="GO:0006086">
    <property type="term" value="P:pyruvate decarboxylation to acetyl-CoA"/>
    <property type="evidence" value="ECO:0007669"/>
    <property type="project" value="InterPro"/>
</dbReference>
<keyword evidence="2" id="KW-0450">Lipoyl</keyword>
<dbReference type="PANTHER" id="PTHR23151">
    <property type="entry name" value="DIHYDROLIPOAMIDE ACETYL/SUCCINYL-TRANSFERASE-RELATED"/>
    <property type="match status" value="1"/>
</dbReference>
<evidence type="ECO:0000256" key="1">
    <source>
        <dbReference type="ARBA" id="ARBA00007317"/>
    </source>
</evidence>